<dbReference type="AlphaFoldDB" id="A0A425CWM2"/>
<keyword evidence="2" id="KW-0342">GTP-binding</keyword>
<dbReference type="GO" id="GO:0005525">
    <property type="term" value="F:GTP binding"/>
    <property type="evidence" value="ECO:0007669"/>
    <property type="project" value="UniProtKB-KW"/>
</dbReference>
<dbReference type="GO" id="GO:0003924">
    <property type="term" value="F:GTPase activity"/>
    <property type="evidence" value="ECO:0007669"/>
    <property type="project" value="InterPro"/>
</dbReference>
<accession>A0A425CWM2</accession>
<dbReference type="InterPro" id="IPR027417">
    <property type="entry name" value="P-loop_NTPase"/>
</dbReference>
<evidence type="ECO:0000256" key="1">
    <source>
        <dbReference type="ARBA" id="ARBA00022741"/>
    </source>
</evidence>
<dbReference type="Pfam" id="PF00071">
    <property type="entry name" value="Ras"/>
    <property type="match status" value="1"/>
</dbReference>
<dbReference type="PANTHER" id="PTHR24073">
    <property type="entry name" value="DRAB5-RELATED"/>
    <property type="match status" value="1"/>
</dbReference>
<feature type="compositionally biased region" description="Polar residues" evidence="3">
    <location>
        <begin position="360"/>
        <end position="373"/>
    </location>
</feature>
<gene>
    <name evidence="4" type="ORF">B5M09_009993</name>
</gene>
<protein>
    <submittedName>
        <fullName evidence="4">Uncharacterized protein</fullName>
    </submittedName>
</protein>
<comment type="caution">
    <text evidence="4">The sequence shown here is derived from an EMBL/GenBank/DDBJ whole genome shotgun (WGS) entry which is preliminary data.</text>
</comment>
<dbReference type="SUPFAM" id="SSF52540">
    <property type="entry name" value="P-loop containing nucleoside triphosphate hydrolases"/>
    <property type="match status" value="1"/>
</dbReference>
<dbReference type="Gene3D" id="3.40.50.300">
    <property type="entry name" value="P-loop containing nucleotide triphosphate hydrolases"/>
    <property type="match status" value="1"/>
</dbReference>
<reference evidence="4" key="1">
    <citation type="submission" date="2018-07" db="EMBL/GenBank/DDBJ databases">
        <title>Annotation of Aphanomyces astaci genome assembly.</title>
        <authorList>
            <person name="Studholme D.J."/>
        </authorList>
    </citation>
    <scope>NUCLEOTIDE SEQUENCE [LARGE SCALE GENOMIC DNA]</scope>
    <source>
        <strain evidence="4">Pc</strain>
    </source>
</reference>
<dbReference type="VEuPathDB" id="FungiDB:H257_04347"/>
<dbReference type="InterPro" id="IPR001806">
    <property type="entry name" value="Small_GTPase"/>
</dbReference>
<proteinExistence type="predicted"/>
<evidence type="ECO:0000256" key="3">
    <source>
        <dbReference type="SAM" id="MobiDB-lite"/>
    </source>
</evidence>
<evidence type="ECO:0000256" key="2">
    <source>
        <dbReference type="ARBA" id="ARBA00023134"/>
    </source>
</evidence>
<organism evidence="4 5">
    <name type="scientific">Aphanomyces astaci</name>
    <name type="common">Crayfish plague agent</name>
    <dbReference type="NCBI Taxonomy" id="112090"/>
    <lineage>
        <taxon>Eukaryota</taxon>
        <taxon>Sar</taxon>
        <taxon>Stramenopiles</taxon>
        <taxon>Oomycota</taxon>
        <taxon>Saprolegniomycetes</taxon>
        <taxon>Saprolegniales</taxon>
        <taxon>Verrucalvaceae</taxon>
        <taxon>Aphanomyces</taxon>
    </lineage>
</organism>
<evidence type="ECO:0000313" key="5">
    <source>
        <dbReference type="Proteomes" id="UP000284702"/>
    </source>
</evidence>
<dbReference type="Proteomes" id="UP000284702">
    <property type="component" value="Unassembled WGS sequence"/>
</dbReference>
<name>A0A425CWM2_APHAT</name>
<evidence type="ECO:0000313" key="4">
    <source>
        <dbReference type="EMBL" id="RQM21417.1"/>
    </source>
</evidence>
<feature type="region of interest" description="Disordered" evidence="3">
    <location>
        <begin position="276"/>
        <end position="302"/>
    </location>
</feature>
<keyword evidence="5" id="KW-1185">Reference proteome</keyword>
<dbReference type="VEuPathDB" id="FungiDB:H257_17630"/>
<dbReference type="EMBL" id="MZMZ02003549">
    <property type="protein sequence ID" value="RQM21417.1"/>
    <property type="molecule type" value="Genomic_DNA"/>
</dbReference>
<keyword evidence="1" id="KW-0547">Nucleotide-binding</keyword>
<sequence>MLYDKLLNDAASSLNDSEGSQATVAAGPPQIQQEIHLKVALGKSSIVRRWLKRPYQAAYHPTIGVDVHTIKHNKRGSNAKERPITYVDVWDVSFVEVDSPAFHELLCDGLDGIFFVFNVHRVSSIAAVDAWLTNLGKFVSSSEIPFYLLSHKADMLQKRVMTSDDIDAYVELICEGKSPDELLRPSPPPRAEDIMPPIVPSVVAVPSSVDALVCVPTHAITTLPRHNNADASTSPQDIINQRQSVEFGAEWMFGDHKGQYLVMKSRESMDMIVPHDSSSDVEVTPAPSSHKNDEGGDSEDDDGWRFFAGSLDRVKTERLLSVRKYAYRGLTFQRTPARFQVGKPATMDVQPPPPAAPSSWTPSEDTTTTQMHAPQTPVDVPPRQRLEDMTSQFYTRVRHRLDALERSAVVDSAQLDELRQMVEVDSQQGKNNQATVERLWRTFVKDMDVWTQILATLTGYPFTLGKPATRTTALDKSVVQHDIYKVQLDPYKTQLKVHKCPSVNDQDMTLPVKMAVTTATGLFQGTAAATVAENGPFTDVVAAAIPVTGPFACTVAAVRDRTIVEVSLVKRQW</sequence>
<feature type="region of interest" description="Disordered" evidence="3">
    <location>
        <begin position="343"/>
        <end position="382"/>
    </location>
</feature>